<dbReference type="RefSeq" id="WP_260840143.1">
    <property type="nucleotide sequence ID" value="NZ_CP045809.1"/>
</dbReference>
<name>A0ABX6IP22_9ACTN</name>
<keyword evidence="4" id="KW-1185">Reference proteome</keyword>
<feature type="domain" description="Smf/DprA SLOG" evidence="2">
    <location>
        <begin position="64"/>
        <end position="265"/>
    </location>
</feature>
<dbReference type="Gene3D" id="3.40.50.450">
    <property type="match status" value="1"/>
</dbReference>
<dbReference type="Proteomes" id="UP001059836">
    <property type="component" value="Chromosome"/>
</dbReference>
<evidence type="ECO:0000259" key="2">
    <source>
        <dbReference type="Pfam" id="PF02481"/>
    </source>
</evidence>
<evidence type="ECO:0000313" key="3">
    <source>
        <dbReference type="EMBL" id="QHN36866.1"/>
    </source>
</evidence>
<accession>A0ABX6IP22</accession>
<evidence type="ECO:0000313" key="4">
    <source>
        <dbReference type="Proteomes" id="UP001059836"/>
    </source>
</evidence>
<dbReference type="SUPFAM" id="SSF102405">
    <property type="entry name" value="MCP/YpsA-like"/>
    <property type="match status" value="1"/>
</dbReference>
<dbReference type="PANTHER" id="PTHR43022:SF1">
    <property type="entry name" value="PROTEIN SMF"/>
    <property type="match status" value="1"/>
</dbReference>
<dbReference type="InterPro" id="IPR003488">
    <property type="entry name" value="DprA"/>
</dbReference>
<comment type="similarity">
    <text evidence="1">Belongs to the DprA/Smf family.</text>
</comment>
<proteinExistence type="inferred from homology"/>
<dbReference type="PANTHER" id="PTHR43022">
    <property type="entry name" value="PROTEIN SMF"/>
    <property type="match status" value="1"/>
</dbReference>
<dbReference type="InterPro" id="IPR057666">
    <property type="entry name" value="DrpA_SLOG"/>
</dbReference>
<sequence>MSVEGTLRALVAFEVFRTPAKVTRALADPDPEPLRDAWRTLPKEVRDSLARKVEDLQSRGIKAINAGDDAFPDSLVVRGRPAVPTLFCKGDLSLLTADGAGLCGSRRVSPLGLKAARACGEEVSDRGLTVVSGYAKGVDTATHLAALDRGGRTVIVLAEGIDAFRVKREFKESFDPGRILVVSQFRPDQPWAAYAAMARNHVIFGLGKALVVIEAGEKGGTLAAGRDALKRGRPVFALNFGDETPIGNRILIEAGAESVTSRTELGVALDHVKGQPEQGTLL</sequence>
<evidence type="ECO:0000256" key="1">
    <source>
        <dbReference type="ARBA" id="ARBA00006525"/>
    </source>
</evidence>
<gene>
    <name evidence="3" type="ORF">GII31_20170</name>
</gene>
<dbReference type="Pfam" id="PF02481">
    <property type="entry name" value="DNA_processg_A"/>
    <property type="match status" value="1"/>
</dbReference>
<organism evidence="3 4">
    <name type="scientific">Gordonia pseudamarae</name>
    <dbReference type="NCBI Taxonomy" id="2831662"/>
    <lineage>
        <taxon>Bacteria</taxon>
        <taxon>Bacillati</taxon>
        <taxon>Actinomycetota</taxon>
        <taxon>Actinomycetes</taxon>
        <taxon>Mycobacteriales</taxon>
        <taxon>Gordoniaceae</taxon>
        <taxon>Gordonia</taxon>
    </lineage>
</organism>
<dbReference type="EMBL" id="CP045809">
    <property type="protein sequence ID" value="QHN36866.1"/>
    <property type="molecule type" value="Genomic_DNA"/>
</dbReference>
<protein>
    <recommendedName>
        <fullName evidence="2">Smf/DprA SLOG domain-containing protein</fullName>
    </recommendedName>
</protein>
<reference evidence="3" key="1">
    <citation type="journal article" date="2021" name="Nat. Microbiol.">
        <title>Cocultivation of an ultrasmall environmental parasitic bacterium with lytic ability against bacteria associated with wastewater foams.</title>
        <authorList>
            <person name="Batinovic S."/>
            <person name="Rose J.J.A."/>
            <person name="Ratcliffe J."/>
            <person name="Seviour R.J."/>
            <person name="Petrovski S."/>
        </authorList>
    </citation>
    <scope>NUCLEOTIDE SEQUENCE</scope>
    <source>
        <strain evidence="3">CON9</strain>
    </source>
</reference>